<gene>
    <name evidence="10" type="ORF">MFLAVUS_001922</name>
</gene>
<dbReference type="SUPFAM" id="SSF57889">
    <property type="entry name" value="Cysteine-rich domain"/>
    <property type="match status" value="1"/>
</dbReference>
<keyword evidence="4" id="KW-0440">LIM domain</keyword>
<dbReference type="InterPro" id="IPR051854">
    <property type="entry name" value="Rho-type_GAP"/>
</dbReference>
<proteinExistence type="predicted"/>
<dbReference type="PROSITE" id="PS00479">
    <property type="entry name" value="ZF_DAG_PE_1"/>
    <property type="match status" value="1"/>
</dbReference>
<sequence length="851" mass="94626">MTAEEIIVPNCQGCSNSIEEGAVVAFGDSLFHVKCFICAKCEECVDSKTNLLLLDDGRPVCDNCSYNCTACQKVIKDEAIMTGEKAYHSSCFKCIACKKSIEDLIFTQTAKLAAASEANNTSPPKSQVRKETPHNPARLPTPEPSSSTSTSFLSDLSPFTLSFFDSESSDLANLSSSLGANLSFDKDSSKSINSTQSRINRASEILKSSLRSSFLKPSEFKEHELNTTDINKLKQELLESRSRLQEVETNYKSLQHASEQALNEFTKVKEDFTKESQTQQQLELVIASLLKKNGGILSRKEIERVAQLRVGLERTCKDMINYRDKIGVTLDENATKQEISAFYTTYQKGLQTQVKSLVSERDLLQHETKTLRKTREEIIREMVLLNAKNTELANLNNDLSKRALEKEETVALNVPQRFTPPPLSPSISTESSLSLVSRTRKPSDASSIMCNVSSRNSFIKDQTPKIFSIKKKTSTMFNKLAGAGATSTPKTIKPEPSLSSSSSSIYGSSKSSIYSNNNFNSSLQSLHQESRSISKNKGFMDSTASLQIMPSHHGGTSSHSFQPMSFLRPVKCGACGDKIWGRSEYRCDCCGFSSHSRCLSKVPQNCLSASTSSNLDLTSEYYHSTTNLSMFGGHEKSSSSAPAKKSVSESSMFGLDLSERCQMENRPVPTIVDACIKAVESRGLEYEGIYRKSGGAAQMRAIQLAFDQGEKINLCDEEEYNDFCAITSVLKQYFRELPNPLLTFEHYDSFITISSMNPDEKKITAFAETLGKLPKAHLHTLILLFQHLDRVFKRSDENRMTVKNLSMVFAPTLMRHSDPSRDFLDISYKNATIEYILLHSTELFSLVNANT</sequence>
<keyword evidence="2 4" id="KW-0479">Metal-binding</keyword>
<feature type="region of interest" description="Disordered" evidence="6">
    <location>
        <begin position="484"/>
        <end position="505"/>
    </location>
</feature>
<dbReference type="SUPFAM" id="SSF48350">
    <property type="entry name" value="GTPase activation domain, GAP"/>
    <property type="match status" value="1"/>
</dbReference>
<evidence type="ECO:0000256" key="2">
    <source>
        <dbReference type="ARBA" id="ARBA00022723"/>
    </source>
</evidence>
<dbReference type="PROSITE" id="PS50238">
    <property type="entry name" value="RHOGAP"/>
    <property type="match status" value="1"/>
</dbReference>
<organism evidence="10 11">
    <name type="scientific">Mucor flavus</name>
    <dbReference type="NCBI Taxonomy" id="439312"/>
    <lineage>
        <taxon>Eukaryota</taxon>
        <taxon>Fungi</taxon>
        <taxon>Fungi incertae sedis</taxon>
        <taxon>Mucoromycota</taxon>
        <taxon>Mucoromycotina</taxon>
        <taxon>Mucoromycetes</taxon>
        <taxon>Mucorales</taxon>
        <taxon>Mucorineae</taxon>
        <taxon>Mucoraceae</taxon>
        <taxon>Mucor</taxon>
    </lineage>
</organism>
<evidence type="ECO:0008006" key="12">
    <source>
        <dbReference type="Google" id="ProtNLM"/>
    </source>
</evidence>
<dbReference type="Pfam" id="PF00620">
    <property type="entry name" value="RhoGAP"/>
    <property type="match status" value="1"/>
</dbReference>
<feature type="region of interest" description="Disordered" evidence="6">
    <location>
        <begin position="116"/>
        <end position="151"/>
    </location>
</feature>
<feature type="coiled-coil region" evidence="5">
    <location>
        <begin position="230"/>
        <end position="264"/>
    </location>
</feature>
<dbReference type="InterPro" id="IPR008936">
    <property type="entry name" value="Rho_GTPase_activation_prot"/>
</dbReference>
<dbReference type="CDD" id="cd00159">
    <property type="entry name" value="RhoGAP"/>
    <property type="match status" value="1"/>
</dbReference>
<feature type="region of interest" description="Disordered" evidence="6">
    <location>
        <begin position="416"/>
        <end position="435"/>
    </location>
</feature>
<dbReference type="PANTHER" id="PTHR46075:SF2">
    <property type="entry name" value="RHO GTPASE ACTIVATING PROTEIN AT 5A, ISOFORM A"/>
    <property type="match status" value="1"/>
</dbReference>
<evidence type="ECO:0000256" key="1">
    <source>
        <dbReference type="ARBA" id="ARBA00022468"/>
    </source>
</evidence>
<feature type="compositionally biased region" description="Low complexity" evidence="6">
    <location>
        <begin position="425"/>
        <end position="435"/>
    </location>
</feature>
<dbReference type="PROSITE" id="PS50023">
    <property type="entry name" value="LIM_DOMAIN_2"/>
    <property type="match status" value="1"/>
</dbReference>
<dbReference type="InterPro" id="IPR000198">
    <property type="entry name" value="RhoGAP_dom"/>
</dbReference>
<dbReference type="InterPro" id="IPR001781">
    <property type="entry name" value="Znf_LIM"/>
</dbReference>
<evidence type="ECO:0000259" key="9">
    <source>
        <dbReference type="PROSITE" id="PS50238"/>
    </source>
</evidence>
<reference evidence="10 11" key="1">
    <citation type="submission" date="2024-04" db="EMBL/GenBank/DDBJ databases">
        <title>genome sequences of Mucor flavus KT1a and Helicostylum pulchrum KT1b strains isolated from the surface of a dry-aged beef.</title>
        <authorList>
            <person name="Toyotome T."/>
            <person name="Hosono M."/>
            <person name="Torimaru M."/>
            <person name="Fukuda K."/>
            <person name="Mikami N."/>
        </authorList>
    </citation>
    <scope>NUCLEOTIDE SEQUENCE [LARGE SCALE GENOMIC DNA]</scope>
    <source>
        <strain evidence="10 11">KT1a</strain>
    </source>
</reference>
<keyword evidence="11" id="KW-1185">Reference proteome</keyword>
<accession>A0ABP9YNU5</accession>
<evidence type="ECO:0000259" key="7">
    <source>
        <dbReference type="PROSITE" id="PS50023"/>
    </source>
</evidence>
<evidence type="ECO:0000256" key="4">
    <source>
        <dbReference type="PROSITE-ProRule" id="PRU00125"/>
    </source>
</evidence>
<dbReference type="PANTHER" id="PTHR46075">
    <property type="entry name" value="CHIMERIN FAMILY MEMBER"/>
    <property type="match status" value="1"/>
</dbReference>
<dbReference type="PROSITE" id="PS00478">
    <property type="entry name" value="LIM_DOMAIN_1"/>
    <property type="match status" value="2"/>
</dbReference>
<dbReference type="PROSITE" id="PS50081">
    <property type="entry name" value="ZF_DAG_PE_2"/>
    <property type="match status" value="1"/>
</dbReference>
<protein>
    <recommendedName>
        <fullName evidence="12">RhoGAP-domain-containing protein</fullName>
    </recommendedName>
</protein>
<dbReference type="CDD" id="cd08368">
    <property type="entry name" value="LIM"/>
    <property type="match status" value="1"/>
</dbReference>
<dbReference type="EMBL" id="BAABUK010000003">
    <property type="protein sequence ID" value="GAA5808531.1"/>
    <property type="molecule type" value="Genomic_DNA"/>
</dbReference>
<feature type="domain" description="LIM zinc-binding" evidence="7">
    <location>
        <begin position="9"/>
        <end position="71"/>
    </location>
</feature>
<dbReference type="InterPro" id="IPR002219">
    <property type="entry name" value="PKC_DAG/PE"/>
</dbReference>
<evidence type="ECO:0000256" key="3">
    <source>
        <dbReference type="ARBA" id="ARBA00022833"/>
    </source>
</evidence>
<dbReference type="SMART" id="SM00132">
    <property type="entry name" value="LIM"/>
    <property type="match status" value="2"/>
</dbReference>
<feature type="domain" description="Rho-GAP" evidence="9">
    <location>
        <begin position="655"/>
        <end position="844"/>
    </location>
</feature>
<dbReference type="Gene3D" id="3.30.60.20">
    <property type="match status" value="1"/>
</dbReference>
<keyword evidence="1" id="KW-0343">GTPase activation</keyword>
<evidence type="ECO:0000256" key="6">
    <source>
        <dbReference type="SAM" id="MobiDB-lite"/>
    </source>
</evidence>
<keyword evidence="3 4" id="KW-0862">Zinc</keyword>
<comment type="caution">
    <text evidence="10">The sequence shown here is derived from an EMBL/GenBank/DDBJ whole genome shotgun (WGS) entry which is preliminary data.</text>
</comment>
<dbReference type="CDD" id="cd20824">
    <property type="entry name" value="C1_SpBZZ1-like"/>
    <property type="match status" value="1"/>
</dbReference>
<dbReference type="InterPro" id="IPR046349">
    <property type="entry name" value="C1-like_sf"/>
</dbReference>
<dbReference type="Gene3D" id="1.10.555.10">
    <property type="entry name" value="Rho GTPase activation protein"/>
    <property type="match status" value="1"/>
</dbReference>
<evidence type="ECO:0000259" key="8">
    <source>
        <dbReference type="PROSITE" id="PS50081"/>
    </source>
</evidence>
<evidence type="ECO:0000256" key="5">
    <source>
        <dbReference type="SAM" id="Coils"/>
    </source>
</evidence>
<dbReference type="Gene3D" id="2.10.110.10">
    <property type="entry name" value="Cysteine Rich Protein"/>
    <property type="match status" value="2"/>
</dbReference>
<dbReference type="Pfam" id="PF00130">
    <property type="entry name" value="C1_1"/>
    <property type="match status" value="1"/>
</dbReference>
<name>A0ABP9YNU5_9FUNG</name>
<dbReference type="Pfam" id="PF00412">
    <property type="entry name" value="LIM"/>
    <property type="match status" value="2"/>
</dbReference>
<keyword evidence="5" id="KW-0175">Coiled coil</keyword>
<evidence type="ECO:0000313" key="11">
    <source>
        <dbReference type="Proteomes" id="UP001473302"/>
    </source>
</evidence>
<evidence type="ECO:0000313" key="10">
    <source>
        <dbReference type="EMBL" id="GAA5808531.1"/>
    </source>
</evidence>
<dbReference type="SMART" id="SM00109">
    <property type="entry name" value="C1"/>
    <property type="match status" value="1"/>
</dbReference>
<feature type="domain" description="Phorbol-ester/DAG-type" evidence="8">
    <location>
        <begin position="558"/>
        <end position="606"/>
    </location>
</feature>
<dbReference type="SMART" id="SM00324">
    <property type="entry name" value="RhoGAP"/>
    <property type="match status" value="1"/>
</dbReference>
<dbReference type="Proteomes" id="UP001473302">
    <property type="component" value="Unassembled WGS sequence"/>
</dbReference>